<accession>A0A4R6QP46</accession>
<dbReference type="PANTHER" id="PTHR30154:SF0">
    <property type="entry name" value="LEUCINE-RESPONSIVE REGULATORY PROTEIN"/>
    <property type="match status" value="1"/>
</dbReference>
<dbReference type="Pfam" id="PF13412">
    <property type="entry name" value="HTH_24"/>
    <property type="match status" value="1"/>
</dbReference>
<protein>
    <submittedName>
        <fullName evidence="6">AsnC family transcriptional regulator</fullName>
    </submittedName>
</protein>
<keyword evidence="7" id="KW-1185">Reference proteome</keyword>
<dbReference type="Gene3D" id="1.10.10.10">
    <property type="entry name" value="Winged helix-like DNA-binding domain superfamily/Winged helix DNA-binding domain"/>
    <property type="match status" value="1"/>
</dbReference>
<evidence type="ECO:0000313" key="6">
    <source>
        <dbReference type="EMBL" id="TDP72443.1"/>
    </source>
</evidence>
<dbReference type="CDD" id="cd00090">
    <property type="entry name" value="HTH_ARSR"/>
    <property type="match status" value="1"/>
</dbReference>
<dbReference type="Gene3D" id="3.30.70.920">
    <property type="match status" value="1"/>
</dbReference>
<evidence type="ECO:0000313" key="7">
    <source>
        <dbReference type="Proteomes" id="UP000295361"/>
    </source>
</evidence>
<dbReference type="SUPFAM" id="SSF46785">
    <property type="entry name" value="Winged helix' DNA-binding domain"/>
    <property type="match status" value="1"/>
</dbReference>
<reference evidence="6 7" key="1">
    <citation type="submission" date="2019-03" db="EMBL/GenBank/DDBJ databases">
        <title>Genomic Encyclopedia of Type Strains, Phase IV (KMG-IV): sequencing the most valuable type-strain genomes for metagenomic binning, comparative biology and taxonomic classification.</title>
        <authorList>
            <person name="Goeker M."/>
        </authorList>
    </citation>
    <scope>NUCLEOTIDE SEQUENCE [LARGE SCALE GENOMIC DNA]</scope>
    <source>
        <strain evidence="6 7">DSM 16998</strain>
    </source>
</reference>
<name>A0A4R6QP46_9BURK</name>
<dbReference type="InterPro" id="IPR011008">
    <property type="entry name" value="Dimeric_a/b-barrel"/>
</dbReference>
<gene>
    <name evidence="6" type="ORF">DES47_102188</name>
</gene>
<organism evidence="6 7">
    <name type="scientific">Roseateles toxinivorans</name>
    <dbReference type="NCBI Taxonomy" id="270368"/>
    <lineage>
        <taxon>Bacteria</taxon>
        <taxon>Pseudomonadati</taxon>
        <taxon>Pseudomonadota</taxon>
        <taxon>Betaproteobacteria</taxon>
        <taxon>Burkholderiales</taxon>
        <taxon>Sphaerotilaceae</taxon>
        <taxon>Roseateles</taxon>
    </lineage>
</organism>
<dbReference type="InterPro" id="IPR019888">
    <property type="entry name" value="Tscrpt_reg_AsnC-like"/>
</dbReference>
<dbReference type="EMBL" id="SNXS01000002">
    <property type="protein sequence ID" value="TDP72443.1"/>
    <property type="molecule type" value="Genomic_DNA"/>
</dbReference>
<keyword evidence="4" id="KW-0804">Transcription</keyword>
<evidence type="ECO:0000256" key="4">
    <source>
        <dbReference type="ARBA" id="ARBA00023163"/>
    </source>
</evidence>
<evidence type="ECO:0000256" key="2">
    <source>
        <dbReference type="ARBA" id="ARBA00023125"/>
    </source>
</evidence>
<dbReference type="FunCoup" id="A0A4R6QP46">
    <property type="interactions" value="401"/>
</dbReference>
<evidence type="ECO:0000256" key="3">
    <source>
        <dbReference type="ARBA" id="ARBA00023159"/>
    </source>
</evidence>
<keyword evidence="1" id="KW-0805">Transcription regulation</keyword>
<dbReference type="GO" id="GO:0043200">
    <property type="term" value="P:response to amino acid"/>
    <property type="evidence" value="ECO:0007669"/>
    <property type="project" value="TreeGrafter"/>
</dbReference>
<dbReference type="SUPFAM" id="SSF54909">
    <property type="entry name" value="Dimeric alpha+beta barrel"/>
    <property type="match status" value="1"/>
</dbReference>
<dbReference type="InterPro" id="IPR036390">
    <property type="entry name" value="WH_DNA-bd_sf"/>
</dbReference>
<keyword evidence="2" id="KW-0238">DNA-binding</keyword>
<dbReference type="InParanoid" id="A0A4R6QP46"/>
<comment type="caution">
    <text evidence="6">The sequence shown here is derived from an EMBL/GenBank/DDBJ whole genome shotgun (WGS) entry which is preliminary data.</text>
</comment>
<dbReference type="InterPro" id="IPR000485">
    <property type="entry name" value="AsnC-type_HTH_dom"/>
</dbReference>
<sequence>MSSEQDQSDDQFGAARDIDRIDLRILRALQADGRISNLKLAETVHLSPTAVLERVKRLTRDGYILGYEARLNPAKLGAGMMVFIEVLLDRTAPDVMDNFKAAVQVRPEILECHLVAGGFDYLIKTRVADMPAYRALLASVIWSLPGVRETRTYAVMEEVKNTSALAL</sequence>
<dbReference type="GO" id="GO:0043565">
    <property type="term" value="F:sequence-specific DNA binding"/>
    <property type="evidence" value="ECO:0007669"/>
    <property type="project" value="InterPro"/>
</dbReference>
<dbReference type="Pfam" id="PF01037">
    <property type="entry name" value="AsnC_trans_reg"/>
    <property type="match status" value="1"/>
</dbReference>
<dbReference type="PANTHER" id="PTHR30154">
    <property type="entry name" value="LEUCINE-RESPONSIVE REGULATORY PROTEIN"/>
    <property type="match status" value="1"/>
</dbReference>
<feature type="domain" description="HTH asnC-type" evidence="5">
    <location>
        <begin position="18"/>
        <end position="79"/>
    </location>
</feature>
<dbReference type="RefSeq" id="WP_133699909.1">
    <property type="nucleotide sequence ID" value="NZ_SNXS01000002.1"/>
</dbReference>
<dbReference type="GO" id="GO:0005829">
    <property type="term" value="C:cytosol"/>
    <property type="evidence" value="ECO:0007669"/>
    <property type="project" value="TreeGrafter"/>
</dbReference>
<dbReference type="InterPro" id="IPR019887">
    <property type="entry name" value="Tscrpt_reg_AsnC/Lrp_C"/>
</dbReference>
<evidence type="ECO:0000259" key="5">
    <source>
        <dbReference type="PROSITE" id="PS50956"/>
    </source>
</evidence>
<dbReference type="InterPro" id="IPR036388">
    <property type="entry name" value="WH-like_DNA-bd_sf"/>
</dbReference>
<dbReference type="GO" id="GO:0006355">
    <property type="term" value="P:regulation of DNA-templated transcription"/>
    <property type="evidence" value="ECO:0007669"/>
    <property type="project" value="UniProtKB-ARBA"/>
</dbReference>
<dbReference type="Proteomes" id="UP000295361">
    <property type="component" value="Unassembled WGS sequence"/>
</dbReference>
<dbReference type="AlphaFoldDB" id="A0A4R6QP46"/>
<proteinExistence type="predicted"/>
<evidence type="ECO:0000256" key="1">
    <source>
        <dbReference type="ARBA" id="ARBA00023015"/>
    </source>
</evidence>
<dbReference type="PRINTS" id="PR00033">
    <property type="entry name" value="HTHASNC"/>
</dbReference>
<dbReference type="InterPro" id="IPR011991">
    <property type="entry name" value="ArsR-like_HTH"/>
</dbReference>
<dbReference type="PROSITE" id="PS50956">
    <property type="entry name" value="HTH_ASNC_2"/>
    <property type="match status" value="1"/>
</dbReference>
<dbReference type="OrthoDB" id="8526125at2"/>
<dbReference type="SMART" id="SM00344">
    <property type="entry name" value="HTH_ASNC"/>
    <property type="match status" value="1"/>
</dbReference>
<keyword evidence="3" id="KW-0010">Activator</keyword>